<dbReference type="AlphaFoldDB" id="A0A2G5EZ40"/>
<proteinExistence type="predicted"/>
<dbReference type="EMBL" id="KZ305020">
    <property type="protein sequence ID" value="PIA60992.1"/>
    <property type="molecule type" value="Genomic_DNA"/>
</dbReference>
<dbReference type="OrthoDB" id="6375174at2759"/>
<accession>A0A2G5EZ40</accession>
<keyword evidence="1" id="KW-1133">Transmembrane helix</keyword>
<protein>
    <submittedName>
        <fullName evidence="2">Uncharacterized protein</fullName>
    </submittedName>
</protein>
<evidence type="ECO:0000313" key="3">
    <source>
        <dbReference type="Proteomes" id="UP000230069"/>
    </source>
</evidence>
<dbReference type="Proteomes" id="UP000230069">
    <property type="component" value="Unassembled WGS sequence"/>
</dbReference>
<feature type="transmembrane region" description="Helical" evidence="1">
    <location>
        <begin position="18"/>
        <end position="41"/>
    </location>
</feature>
<evidence type="ECO:0000313" key="2">
    <source>
        <dbReference type="EMBL" id="PIA60992.1"/>
    </source>
</evidence>
<keyword evidence="1" id="KW-0812">Transmembrane</keyword>
<gene>
    <name evidence="2" type="ORF">AQUCO_00300485v1</name>
</gene>
<evidence type="ECO:0000256" key="1">
    <source>
        <dbReference type="SAM" id="Phobius"/>
    </source>
</evidence>
<keyword evidence="3" id="KW-1185">Reference proteome</keyword>
<organism evidence="2 3">
    <name type="scientific">Aquilegia coerulea</name>
    <name type="common">Rocky mountain columbine</name>
    <dbReference type="NCBI Taxonomy" id="218851"/>
    <lineage>
        <taxon>Eukaryota</taxon>
        <taxon>Viridiplantae</taxon>
        <taxon>Streptophyta</taxon>
        <taxon>Embryophyta</taxon>
        <taxon>Tracheophyta</taxon>
        <taxon>Spermatophyta</taxon>
        <taxon>Magnoliopsida</taxon>
        <taxon>Ranunculales</taxon>
        <taxon>Ranunculaceae</taxon>
        <taxon>Thalictroideae</taxon>
        <taxon>Aquilegia</taxon>
    </lineage>
</organism>
<reference evidence="2 3" key="1">
    <citation type="submission" date="2017-09" db="EMBL/GenBank/DDBJ databases">
        <title>WGS assembly of Aquilegia coerulea Goldsmith.</title>
        <authorList>
            <person name="Hodges S."/>
            <person name="Kramer E."/>
            <person name="Nordborg M."/>
            <person name="Tomkins J."/>
            <person name="Borevitz J."/>
            <person name="Derieg N."/>
            <person name="Yan J."/>
            <person name="Mihaltcheva S."/>
            <person name="Hayes R.D."/>
            <person name="Rokhsar D."/>
        </authorList>
    </citation>
    <scope>NUCLEOTIDE SEQUENCE [LARGE SCALE GENOMIC DNA]</scope>
    <source>
        <strain evidence="3">cv. Goldsmith</strain>
    </source>
</reference>
<keyword evidence="1" id="KW-0472">Membrane</keyword>
<dbReference type="InParanoid" id="A0A2G5EZ40"/>
<name>A0A2G5EZ40_AQUCA</name>
<sequence length="68" mass="8137">MDVIVQYCKFPISLGHRMYLLCYLPFFSFLFFAILTVTLNSDRSKLIMCRRNLLLYELKSLSYQMVNN</sequence>